<name>A0A0E3ZAC5_9FUSO</name>
<dbReference type="OrthoDB" id="9770036at2"/>
<proteinExistence type="inferred from homology"/>
<feature type="transmembrane region" description="Helical" evidence="8">
    <location>
        <begin position="280"/>
        <end position="307"/>
    </location>
</feature>
<keyword evidence="12" id="KW-1185">Reference proteome</keyword>
<dbReference type="GO" id="GO:0005886">
    <property type="term" value="C:plasma membrane"/>
    <property type="evidence" value="ECO:0007669"/>
    <property type="project" value="UniProtKB-SubCell"/>
</dbReference>
<evidence type="ECO:0000256" key="8">
    <source>
        <dbReference type="SAM" id="Phobius"/>
    </source>
</evidence>
<dbReference type="EMBL" id="CP011280">
    <property type="protein sequence ID" value="AKC95561.1"/>
    <property type="molecule type" value="Genomic_DNA"/>
</dbReference>
<feature type="transmembrane region" description="Helical" evidence="8">
    <location>
        <begin position="21"/>
        <end position="45"/>
    </location>
</feature>
<feature type="domain" description="ABC3 transporter permease C-terminal" evidence="9">
    <location>
        <begin position="286"/>
        <end position="399"/>
    </location>
</feature>
<dbReference type="AlphaFoldDB" id="A0A0E3ZAC5"/>
<dbReference type="HOGENOM" id="CLU_000604_8_0_0"/>
<evidence type="ECO:0000256" key="6">
    <source>
        <dbReference type="ARBA" id="ARBA00038076"/>
    </source>
</evidence>
<dbReference type="RefSeq" id="WP_046328667.1">
    <property type="nucleotide sequence ID" value="NZ_CP011280.1"/>
</dbReference>
<dbReference type="Pfam" id="PF02687">
    <property type="entry name" value="FtsX"/>
    <property type="match status" value="1"/>
</dbReference>
<dbReference type="PANTHER" id="PTHR30572:SF4">
    <property type="entry name" value="ABC TRANSPORTER PERMEASE YTRF"/>
    <property type="match status" value="1"/>
</dbReference>
<evidence type="ECO:0000256" key="2">
    <source>
        <dbReference type="ARBA" id="ARBA00022475"/>
    </source>
</evidence>
<dbReference type="InterPro" id="IPR050250">
    <property type="entry name" value="Macrolide_Exporter_MacB"/>
</dbReference>
<evidence type="ECO:0000256" key="5">
    <source>
        <dbReference type="ARBA" id="ARBA00023136"/>
    </source>
</evidence>
<keyword evidence="5 8" id="KW-0472">Membrane</keyword>
<feature type="transmembrane region" description="Helical" evidence="8">
    <location>
        <begin position="327"/>
        <end position="351"/>
    </location>
</feature>
<keyword evidence="7" id="KW-0175">Coiled coil</keyword>
<dbReference type="STRING" id="187101.VC03_03365"/>
<dbReference type="KEGG" id="sns:VC03_03365"/>
<feature type="coiled-coil region" evidence="7">
    <location>
        <begin position="233"/>
        <end position="260"/>
    </location>
</feature>
<evidence type="ECO:0000259" key="9">
    <source>
        <dbReference type="Pfam" id="PF02687"/>
    </source>
</evidence>
<evidence type="ECO:0000259" key="10">
    <source>
        <dbReference type="Pfam" id="PF12704"/>
    </source>
</evidence>
<dbReference type="InterPro" id="IPR003838">
    <property type="entry name" value="ABC3_permease_C"/>
</dbReference>
<keyword evidence="3 8" id="KW-0812">Transmembrane</keyword>
<evidence type="ECO:0000256" key="7">
    <source>
        <dbReference type="SAM" id="Coils"/>
    </source>
</evidence>
<dbReference type="Pfam" id="PF12704">
    <property type="entry name" value="MacB_PCD"/>
    <property type="match status" value="1"/>
</dbReference>
<dbReference type="Proteomes" id="UP000033103">
    <property type="component" value="Chromosome"/>
</dbReference>
<sequence length="406" mass="44799">MNILEIIKLSIENLLNFKLRSFLTMLGIIIGIGSVVLISSLGAGFEKKMLADANTALNSVLDVTINEKYSGDQSKISEKEYITDEDIENISTLSLVKKAAPMINLDTMVVEEKTNNYTYPSVVSKNSYEVMKPNILEGRYFTNEEMKTGANVILINKASAVSLLGPNPLGKEITLKFYDTEKITFTIIGLTKEIGEDISRSFGDRTVRATLTKKTAELISGQKYTKYKEILVNAKSEKDIKEAKEEVEQYLKTKSTKTDLYKIKPLKEETQQITGILQKISLFIMAIAAISIIVGGIGVMNIMLVSVKERITEIGLRKAIGAKNKQIIGQFIIETIILTIIGGLIGILFGFSLSLLIGLLLKILPVLKIKIVMSAFIVSTITGLIFGIYPAKQAAKLSPMEALRKE</sequence>
<organism evidence="11 12">
    <name type="scientific">Sneathia vaginalis</name>
    <dbReference type="NCBI Taxonomy" id="187101"/>
    <lineage>
        <taxon>Bacteria</taxon>
        <taxon>Fusobacteriati</taxon>
        <taxon>Fusobacteriota</taxon>
        <taxon>Fusobacteriia</taxon>
        <taxon>Fusobacteriales</taxon>
        <taxon>Leptotrichiaceae</taxon>
        <taxon>Sneathia</taxon>
    </lineage>
</organism>
<comment type="similarity">
    <text evidence="6">Belongs to the ABC-4 integral membrane protein family.</text>
</comment>
<protein>
    <recommendedName>
        <fullName evidence="13">ABC transporter permease</fullName>
    </recommendedName>
</protein>
<accession>A0A0E3ZAC5</accession>
<reference evidence="11 12" key="1">
    <citation type="journal article" date="2012" name="BMC Genomics">
        <title>Genomic sequence analysis and characterization of Sneathia amnii sp. nov.</title>
        <authorList>
            <consortium name="Vaginal Microbiome Consortium (additional members)"/>
            <person name="Harwich M.D.Jr."/>
            <person name="Serrano M.G."/>
            <person name="Fettweis J.M."/>
            <person name="Alves J.M."/>
            <person name="Reimers M.A."/>
            <person name="Buck G.A."/>
            <person name="Jefferson K.K."/>
        </authorList>
    </citation>
    <scope>NUCLEOTIDE SEQUENCE [LARGE SCALE GENOMIC DNA]</scope>
    <source>
        <strain evidence="11 12">SN35</strain>
    </source>
</reference>
<feature type="transmembrane region" description="Helical" evidence="8">
    <location>
        <begin position="371"/>
        <end position="391"/>
    </location>
</feature>
<evidence type="ECO:0000313" key="12">
    <source>
        <dbReference type="Proteomes" id="UP000033103"/>
    </source>
</evidence>
<dbReference type="InterPro" id="IPR025857">
    <property type="entry name" value="MacB_PCD"/>
</dbReference>
<keyword evidence="2" id="KW-1003">Cell membrane</keyword>
<feature type="domain" description="MacB-like periplasmic core" evidence="10">
    <location>
        <begin position="21"/>
        <end position="250"/>
    </location>
</feature>
<gene>
    <name evidence="11" type="ORF">VC03_03365</name>
</gene>
<evidence type="ECO:0008006" key="13">
    <source>
        <dbReference type="Google" id="ProtNLM"/>
    </source>
</evidence>
<dbReference type="GO" id="GO:0022857">
    <property type="term" value="F:transmembrane transporter activity"/>
    <property type="evidence" value="ECO:0007669"/>
    <property type="project" value="TreeGrafter"/>
</dbReference>
<evidence type="ECO:0000256" key="3">
    <source>
        <dbReference type="ARBA" id="ARBA00022692"/>
    </source>
</evidence>
<comment type="subcellular location">
    <subcellularLocation>
        <location evidence="1">Cell membrane</location>
        <topology evidence="1">Multi-pass membrane protein</topology>
    </subcellularLocation>
</comment>
<evidence type="ECO:0000256" key="1">
    <source>
        <dbReference type="ARBA" id="ARBA00004651"/>
    </source>
</evidence>
<dbReference type="PATRIC" id="fig|1069640.6.peg.663"/>
<evidence type="ECO:0000313" key="11">
    <source>
        <dbReference type="EMBL" id="AKC95561.1"/>
    </source>
</evidence>
<keyword evidence="4 8" id="KW-1133">Transmembrane helix</keyword>
<evidence type="ECO:0000256" key="4">
    <source>
        <dbReference type="ARBA" id="ARBA00022989"/>
    </source>
</evidence>
<dbReference type="PANTHER" id="PTHR30572">
    <property type="entry name" value="MEMBRANE COMPONENT OF TRANSPORTER-RELATED"/>
    <property type="match status" value="1"/>
</dbReference>